<proteinExistence type="inferred from homology"/>
<sequence>MNLTQFGDLKRWDITPFVERYIDIAMGLVFLTIISLLVLPTPGFLLDMAIATNFSFSLLLIAVAIYIKSTLDLAIFPSLLLLTTLFRLGLEVATTKGILLHAHAGEMVAAFGQLVVGGNVVVGLVIFLLLCVVQIVVVAKGGDRVAEVAARFTLDAIPGKQMSIDADLRSNVITPDEARARREVLQQEIQLHGALDGAMKFVKGDAMIGIIVALINIVGGIAVGVAQHHLTFSNAVNTYVILTVGDGLVSQIPSLMVAIAAGLVITRGDSGGSSSEFSNLGRRIYDQVANQPRPVLMASTITFILAVIPGFPHVQFALIGLALLGIGTAKRRHEQTVALSRQAPMPNMARDGSNYVPCLLDTVEFGTTVPLRVRVGRQAYNALAPADFNSELGNVRRYLMQNLGLPFPGLSMVGEPQMGDNSYVIEVNDTIVISGELYAREFVVHGPFDVLADCNPERSTSFPGSKAAYWVDSATMALLRDRGANVASPDEALAAQIYAICHHHAHEFVGTQEAQFLINRLRSSFPDLVAALLTTVTPTIFGRLLAELLEESVSIRNLRGICEALVRMPAGDRSRHRLLEVARMAVVPLTIPTYTEGESTLKVIVIDEAWGTLLSQALRIDNDGEPCLALSFQDSQRLQASLQRVSDEAPASAAVLTSASLRRHIAGLLKGLGIRRHVLALEEIPSESIVVERVAVVERDND</sequence>
<evidence type="ECO:0000256" key="6">
    <source>
        <dbReference type="ARBA" id="ARBA00022692"/>
    </source>
</evidence>
<evidence type="ECO:0000256" key="9">
    <source>
        <dbReference type="SAM" id="Phobius"/>
    </source>
</evidence>
<keyword evidence="6 9" id="KW-0812">Transmembrane</keyword>
<keyword evidence="8 9" id="KW-0472">Membrane</keyword>
<evidence type="ECO:0000256" key="2">
    <source>
        <dbReference type="ARBA" id="ARBA00008835"/>
    </source>
</evidence>
<evidence type="ECO:0000256" key="5">
    <source>
        <dbReference type="ARBA" id="ARBA00022519"/>
    </source>
</evidence>
<dbReference type="InterPro" id="IPR042193">
    <property type="entry name" value="FHIPEP_3"/>
</dbReference>
<reference evidence="10 11" key="1">
    <citation type="submission" date="2018-07" db="EMBL/GenBank/DDBJ databases">
        <title>Dyella monticola sp. nov. and Dyella psychrodurans sp. nov. isolated from monsoon evergreen broad-leaved forest soil of Dinghu Mountain, China.</title>
        <authorList>
            <person name="Gao Z."/>
            <person name="Qiu L."/>
        </authorList>
    </citation>
    <scope>NUCLEOTIDE SEQUENCE [LARGE SCALE GENOMIC DNA]</scope>
    <source>
        <strain evidence="10 11">4G-K06</strain>
    </source>
</reference>
<keyword evidence="5" id="KW-0997">Cell inner membrane</keyword>
<keyword evidence="7 9" id="KW-1133">Transmembrane helix</keyword>
<dbReference type="InterPro" id="IPR001712">
    <property type="entry name" value="T3SS_FHIPEP"/>
</dbReference>
<dbReference type="PIRSF" id="PIRSF005419">
    <property type="entry name" value="FlhA"/>
    <property type="match status" value="1"/>
</dbReference>
<dbReference type="PANTHER" id="PTHR30161">
    <property type="entry name" value="FLAGELLAR EXPORT PROTEIN, MEMBRANE FLHA SUBUNIT-RELATED"/>
    <property type="match status" value="1"/>
</dbReference>
<dbReference type="PRINTS" id="PR00949">
    <property type="entry name" value="TYPE3IMAPROT"/>
</dbReference>
<keyword evidence="3" id="KW-0813">Transport</keyword>
<feature type="transmembrane region" description="Helical" evidence="9">
    <location>
        <begin position="301"/>
        <end position="326"/>
    </location>
</feature>
<feature type="transmembrane region" description="Helical" evidence="9">
    <location>
        <begin position="73"/>
        <end position="90"/>
    </location>
</feature>
<dbReference type="GO" id="GO:0009306">
    <property type="term" value="P:protein secretion"/>
    <property type="evidence" value="ECO:0007669"/>
    <property type="project" value="InterPro"/>
</dbReference>
<keyword evidence="11" id="KW-1185">Reference proteome</keyword>
<feature type="transmembrane region" description="Helical" evidence="9">
    <location>
        <begin position="111"/>
        <end position="137"/>
    </location>
</feature>
<evidence type="ECO:0000256" key="7">
    <source>
        <dbReference type="ARBA" id="ARBA00022989"/>
    </source>
</evidence>
<evidence type="ECO:0000256" key="4">
    <source>
        <dbReference type="ARBA" id="ARBA00022475"/>
    </source>
</evidence>
<feature type="transmembrane region" description="Helical" evidence="9">
    <location>
        <begin position="206"/>
        <end position="226"/>
    </location>
</feature>
<accession>A0A370X360</accession>
<evidence type="ECO:0000256" key="1">
    <source>
        <dbReference type="ARBA" id="ARBA00004429"/>
    </source>
</evidence>
<evidence type="ECO:0000313" key="10">
    <source>
        <dbReference type="EMBL" id="RDS82782.1"/>
    </source>
</evidence>
<dbReference type="EMBL" id="QRBE01000003">
    <property type="protein sequence ID" value="RDS82782.1"/>
    <property type="molecule type" value="Genomic_DNA"/>
</dbReference>
<feature type="transmembrane region" description="Helical" evidence="9">
    <location>
        <begin position="20"/>
        <end position="39"/>
    </location>
</feature>
<comment type="caution">
    <text evidence="10">The sequence shown here is derived from an EMBL/GenBank/DDBJ whole genome shotgun (WGS) entry which is preliminary data.</text>
</comment>
<dbReference type="PANTHER" id="PTHR30161:SF2">
    <property type="entry name" value="INVASION PROTEIN INVA"/>
    <property type="match status" value="1"/>
</dbReference>
<dbReference type="OrthoDB" id="9759185at2"/>
<dbReference type="AlphaFoldDB" id="A0A370X360"/>
<dbReference type="Proteomes" id="UP000254258">
    <property type="component" value="Unassembled WGS sequence"/>
</dbReference>
<dbReference type="InterPro" id="IPR042196">
    <property type="entry name" value="FHIPEP_4"/>
</dbReference>
<dbReference type="Gene3D" id="1.10.8.540">
    <property type="entry name" value="FHIPEP family, domain 3"/>
    <property type="match status" value="1"/>
</dbReference>
<dbReference type="RefSeq" id="WP_115494693.1">
    <property type="nucleotide sequence ID" value="NZ_QRBE01000003.1"/>
</dbReference>
<dbReference type="Gene3D" id="3.40.50.12790">
    <property type="entry name" value="FHIPEP family, domain 4"/>
    <property type="match status" value="1"/>
</dbReference>
<dbReference type="Pfam" id="PF00771">
    <property type="entry name" value="FHIPEP"/>
    <property type="match status" value="1"/>
</dbReference>
<dbReference type="GO" id="GO:0005886">
    <property type="term" value="C:plasma membrane"/>
    <property type="evidence" value="ECO:0007669"/>
    <property type="project" value="UniProtKB-SubCell"/>
</dbReference>
<feature type="transmembrane region" description="Helical" evidence="9">
    <location>
        <begin position="238"/>
        <end position="265"/>
    </location>
</feature>
<gene>
    <name evidence="10" type="ORF">DWU98_06420</name>
</gene>
<evidence type="ECO:0000256" key="3">
    <source>
        <dbReference type="ARBA" id="ARBA00022448"/>
    </source>
</evidence>
<protein>
    <submittedName>
        <fullName evidence="10">Type III secretion protein</fullName>
    </submittedName>
</protein>
<dbReference type="InterPro" id="IPR042194">
    <property type="entry name" value="FHIPEP_1"/>
</dbReference>
<name>A0A370X360_9GAMM</name>
<evidence type="ECO:0000256" key="8">
    <source>
        <dbReference type="ARBA" id="ARBA00023136"/>
    </source>
</evidence>
<comment type="subcellular location">
    <subcellularLocation>
        <location evidence="1">Cell inner membrane</location>
        <topology evidence="1">Multi-pass membrane protein</topology>
    </subcellularLocation>
</comment>
<evidence type="ECO:0000313" key="11">
    <source>
        <dbReference type="Proteomes" id="UP000254258"/>
    </source>
</evidence>
<dbReference type="Gene3D" id="3.40.30.60">
    <property type="entry name" value="FHIPEP family, domain 1"/>
    <property type="match status" value="1"/>
</dbReference>
<comment type="similarity">
    <text evidence="2">Belongs to the FHIPEP (flagella/HR/invasion proteins export pore) family.</text>
</comment>
<keyword evidence="4" id="KW-1003">Cell membrane</keyword>
<feature type="transmembrane region" description="Helical" evidence="9">
    <location>
        <begin position="46"/>
        <end position="67"/>
    </location>
</feature>
<organism evidence="10 11">
    <name type="scientific">Dyella monticola</name>
    <dbReference type="NCBI Taxonomy" id="1927958"/>
    <lineage>
        <taxon>Bacteria</taxon>
        <taxon>Pseudomonadati</taxon>
        <taxon>Pseudomonadota</taxon>
        <taxon>Gammaproteobacteria</taxon>
        <taxon>Lysobacterales</taxon>
        <taxon>Rhodanobacteraceae</taxon>
        <taxon>Dyella</taxon>
    </lineage>
</organism>